<proteinExistence type="predicted"/>
<feature type="compositionally biased region" description="Basic residues" evidence="1">
    <location>
        <begin position="129"/>
        <end position="142"/>
    </location>
</feature>
<evidence type="ECO:0008006" key="4">
    <source>
        <dbReference type="Google" id="ProtNLM"/>
    </source>
</evidence>
<evidence type="ECO:0000313" key="2">
    <source>
        <dbReference type="EMBL" id="MCO1658610.1"/>
    </source>
</evidence>
<sequence length="191" mass="20974">MHADPASVLRDIGRHTALLDQGWRVVRYTKHHVLHRPELIVEQVGSATVGPQPRCHRRIGSSSSGHGRPALAPGALLAVPPGERVRRGLSLTHRVQPTPSAPRLLEPSRDDPAHTRLVDPFPTDQVGAPRRHRRPTARRPRVDRRPAPVAGLVRAGRPARRADRGRGRPPARAHPLRAAPDPLPAVRWVTG</sequence>
<comment type="caution">
    <text evidence="2">The sequence shown here is derived from an EMBL/GenBank/DDBJ whole genome shotgun (WGS) entry which is preliminary data.</text>
</comment>
<feature type="compositionally biased region" description="Low complexity" evidence="1">
    <location>
        <begin position="60"/>
        <end position="82"/>
    </location>
</feature>
<name>A0ABT1A6L2_9PSEU</name>
<accession>A0ABT1A6L2</accession>
<feature type="compositionally biased region" description="Basic and acidic residues" evidence="1">
    <location>
        <begin position="106"/>
        <end position="117"/>
    </location>
</feature>
<keyword evidence="3" id="KW-1185">Reference proteome</keyword>
<evidence type="ECO:0000313" key="3">
    <source>
        <dbReference type="Proteomes" id="UP001165283"/>
    </source>
</evidence>
<gene>
    <name evidence="2" type="ORF">KDL28_26445</name>
</gene>
<organism evidence="2 3">
    <name type="scientific">Pseudonocardia humida</name>
    <dbReference type="NCBI Taxonomy" id="2800819"/>
    <lineage>
        <taxon>Bacteria</taxon>
        <taxon>Bacillati</taxon>
        <taxon>Actinomycetota</taxon>
        <taxon>Actinomycetes</taxon>
        <taxon>Pseudonocardiales</taxon>
        <taxon>Pseudonocardiaceae</taxon>
        <taxon>Pseudonocardia</taxon>
    </lineage>
</organism>
<protein>
    <recommendedName>
        <fullName evidence="4">DUF559 domain-containing protein</fullName>
    </recommendedName>
</protein>
<dbReference type="EMBL" id="JAGSOV010000056">
    <property type="protein sequence ID" value="MCO1658610.1"/>
    <property type="molecule type" value="Genomic_DNA"/>
</dbReference>
<feature type="compositionally biased region" description="Low complexity" evidence="1">
    <location>
        <begin position="147"/>
        <end position="156"/>
    </location>
</feature>
<reference evidence="2" key="1">
    <citation type="submission" date="2021-04" db="EMBL/GenBank/DDBJ databases">
        <title>Pseudonocardia sp. nov., isolated from sandy soil of mangrove forest.</title>
        <authorList>
            <person name="Zan Z."/>
            <person name="Huang R."/>
            <person name="Liu W."/>
        </authorList>
    </citation>
    <scope>NUCLEOTIDE SEQUENCE</scope>
    <source>
        <strain evidence="2">S2-4</strain>
    </source>
</reference>
<dbReference type="Proteomes" id="UP001165283">
    <property type="component" value="Unassembled WGS sequence"/>
</dbReference>
<evidence type="ECO:0000256" key="1">
    <source>
        <dbReference type="SAM" id="MobiDB-lite"/>
    </source>
</evidence>
<feature type="region of interest" description="Disordered" evidence="1">
    <location>
        <begin position="59"/>
        <end position="191"/>
    </location>
</feature>